<evidence type="ECO:0000256" key="3">
    <source>
        <dbReference type="SAM" id="MobiDB-lite"/>
    </source>
</evidence>
<evidence type="ECO:0000256" key="1">
    <source>
        <dbReference type="ARBA" id="ARBA00004123"/>
    </source>
</evidence>
<feature type="region of interest" description="Disordered" evidence="3">
    <location>
        <begin position="380"/>
        <end position="410"/>
    </location>
</feature>
<dbReference type="Gene3D" id="1.10.10.2430">
    <property type="entry name" value="NFRKB winged helix-like domain"/>
    <property type="match status" value="1"/>
</dbReference>
<dbReference type="InterPro" id="IPR024867">
    <property type="entry name" value="NFRKB"/>
</dbReference>
<keyword evidence="6" id="KW-1185">Reference proteome</keyword>
<feature type="region of interest" description="Disordered" evidence="3">
    <location>
        <begin position="316"/>
        <end position="358"/>
    </location>
</feature>
<dbReference type="Proteomes" id="UP000494165">
    <property type="component" value="Unassembled WGS sequence"/>
</dbReference>
<feature type="region of interest" description="Disordered" evidence="3">
    <location>
        <begin position="427"/>
        <end position="449"/>
    </location>
</feature>
<organism evidence="5 6">
    <name type="scientific">Cloeon dipterum</name>
    <dbReference type="NCBI Taxonomy" id="197152"/>
    <lineage>
        <taxon>Eukaryota</taxon>
        <taxon>Metazoa</taxon>
        <taxon>Ecdysozoa</taxon>
        <taxon>Arthropoda</taxon>
        <taxon>Hexapoda</taxon>
        <taxon>Insecta</taxon>
        <taxon>Pterygota</taxon>
        <taxon>Palaeoptera</taxon>
        <taxon>Ephemeroptera</taxon>
        <taxon>Pisciforma</taxon>
        <taxon>Baetidae</taxon>
        <taxon>Cloeon</taxon>
    </lineage>
</organism>
<dbReference type="InterPro" id="IPR038106">
    <property type="entry name" value="NFRKB_winged_sf"/>
</dbReference>
<dbReference type="Pfam" id="PF14465">
    <property type="entry name" value="WHD_1st_NFRKB"/>
    <property type="match status" value="1"/>
</dbReference>
<feature type="domain" description="DEUBAD" evidence="4">
    <location>
        <begin position="74"/>
        <end position="191"/>
    </location>
</feature>
<evidence type="ECO:0000259" key="4">
    <source>
        <dbReference type="PROSITE" id="PS51916"/>
    </source>
</evidence>
<evidence type="ECO:0000256" key="2">
    <source>
        <dbReference type="ARBA" id="ARBA00023242"/>
    </source>
</evidence>
<keyword evidence="2" id="KW-0539">Nucleus</keyword>
<dbReference type="GO" id="GO:0002020">
    <property type="term" value="F:protease binding"/>
    <property type="evidence" value="ECO:0007669"/>
    <property type="project" value="TreeGrafter"/>
</dbReference>
<name>A0A8S1CW60_9INSE</name>
<feature type="region of interest" description="Disordered" evidence="3">
    <location>
        <begin position="1021"/>
        <end position="1040"/>
    </location>
</feature>
<evidence type="ECO:0000313" key="6">
    <source>
        <dbReference type="Proteomes" id="UP000494165"/>
    </source>
</evidence>
<dbReference type="Pfam" id="PF25793">
    <property type="entry name" value="WHD_2nd_NFRKB"/>
    <property type="match status" value="1"/>
</dbReference>
<dbReference type="InterPro" id="IPR044867">
    <property type="entry name" value="DEUBAD_dom"/>
</dbReference>
<dbReference type="OrthoDB" id="70874at2759"/>
<dbReference type="GO" id="GO:0031011">
    <property type="term" value="C:Ino80 complex"/>
    <property type="evidence" value="ECO:0007669"/>
    <property type="project" value="InterPro"/>
</dbReference>
<dbReference type="PANTHER" id="PTHR13052:SF3">
    <property type="entry name" value="NUCLEAR FACTOR RELATED TO KAPPA-B-BINDING PROTEIN"/>
    <property type="match status" value="1"/>
</dbReference>
<sequence length="1429" mass="155515">MFDLQTGKSVNFYPERMDPNYISEEEEDDEEEDDEKSSDESSFESESDSQSQPFPTTLEPTQEFCYQSNRLELPQGLCESREIFNEFFSLDMWNNYLTSEQRTLLMKYLPNFEENSSAERVITLRRLFTGANFSFGNPLHKFFALLKDGNFTSKTERLKTLKKRVQAQECKLLQQRNMHATLRSLLSSKKHNPSLALVFPSSEVAPRLSRLALAAKPTPAEERTKRRYFNELNKIRCSIGEFGQSDDEIYTEGPPVGPSKKHKKQFSSAEASLRQEMPVIMSSHGDLRPTCLETKNPLDFNEKYYKKVISNYRKRKRKEGTFTEMNGMQRQRTQPATKSPSKPPPKRRKIKVEPVPSPAFTPKVVNGSIYEERNTKIKSEPVYGNGQNISAKPTANAKVPNRRRSSTKPIAVPTSAPAEVATSILTPDTIKKEKERVVPPPESLSTTLNQSNNCVMPAARMAAPVTPAMPVIPTLPDIAPLPPTAIPEDVQTSIDNNQILPNITFTPQEMEALELINMAEFEDIVAQITAAPLSTTPPVMNPSTSSKPEYELNQEMHVCFFTLVRDIICSTQDQRMGLPSLTSKLQAWQESPISPLNDWFGLSENWVNHLQSAINFLSGDFPAETQPDDFVPYLEYKPHMQAYQWIGAGRDSDHNLATLCTHWLERRNDVPANVCQEKESTDEPSLLQPPPPRCPTSWQVQPAAGAARELFHLQEKERYDNPNKAYTYRLHGFESVVGPLRGACATNSSLSKPRGHTLLVSDRPNCVTILSLVRDALARLPNGEGTRSDICILLRDSHYISPGAEENYLQSVVGGALDRLHYEADKCVKYDPKRKIWVYLHRNRTEEDFEKIYQQNQCMPQKSKRAAPRKSVRAPRTPKAKEPALGGYTIVHEPEKSAEEMDKVLAEVVSSLSSDMPATQFQQPQAVPAVTPKTQPQIKAKVATPAPPRQFAVAAGGTFQNVQIATSTGLQTIQIAAPNKGGGTSLLTTSAAKVCKAAAKKPTPASSPQTLLTKRTVVPTQTPVTGNRLSGTIPTSSSAAGNTAMLSKTSVEPTKQTAPAPLQVHQKQVETAKVITKKAVVGVTPSQMKLLNSGLSKAQQQNLLQQIARPQLQQQQQSQIVAAKTLPQNIKVLSNTVKGAPLMGSPRPQAVFIKQSSLAAAGAAQSGQPGATMPTLIMNKSGGFQVTSAAALKAGESGVKPMVTKLVATNSQGQLISLESLGGQKQLVASTSAGSTTGKSPQFLHVAAGSGGVPQLAVVSSGSVVRPRLAQPQQMKAGGIRLLSPSAIPGGTSGYNIASIGGQQVILASKPQTPGQNLFLTSGSGSNQTVVLASPSGLRPQGLVLQQGGAQQIVLPANLQGGNLNIKSLQNVQGIRVIPIAQAAASNANLAKGRQQVFARIISPTNRAALQANLAKSVEGTKGVDGAAE</sequence>
<comment type="subcellular location">
    <subcellularLocation>
        <location evidence="1">Nucleus</location>
    </subcellularLocation>
</comment>
<dbReference type="EMBL" id="CADEPI010000072">
    <property type="protein sequence ID" value="CAB3372352.1"/>
    <property type="molecule type" value="Genomic_DNA"/>
</dbReference>
<dbReference type="PANTHER" id="PTHR13052">
    <property type="entry name" value="NFRKB-RELATED"/>
    <property type="match status" value="1"/>
</dbReference>
<feature type="compositionally biased region" description="Basic residues" evidence="3">
    <location>
        <begin position="862"/>
        <end position="878"/>
    </location>
</feature>
<dbReference type="InterPro" id="IPR025220">
    <property type="entry name" value="NFRKB_WH_1"/>
</dbReference>
<dbReference type="PROSITE" id="PS51916">
    <property type="entry name" value="DEUBAD"/>
    <property type="match status" value="1"/>
</dbReference>
<feature type="compositionally biased region" description="Polar residues" evidence="3">
    <location>
        <begin position="323"/>
        <end position="337"/>
    </location>
</feature>
<dbReference type="InterPro" id="IPR057748">
    <property type="entry name" value="NFRKB_WH_2"/>
</dbReference>
<feature type="region of interest" description="Disordered" evidence="3">
    <location>
        <begin position="1"/>
        <end position="58"/>
    </location>
</feature>
<gene>
    <name evidence="5" type="ORF">CLODIP_2_CD10174</name>
</gene>
<feature type="compositionally biased region" description="Acidic residues" evidence="3">
    <location>
        <begin position="23"/>
        <end position="47"/>
    </location>
</feature>
<dbReference type="CDD" id="cd21865">
    <property type="entry name" value="DEUBAD_NFRKB"/>
    <property type="match status" value="1"/>
</dbReference>
<protein>
    <recommendedName>
        <fullName evidence="4">DEUBAD domain-containing protein</fullName>
    </recommendedName>
</protein>
<reference evidence="5 6" key="1">
    <citation type="submission" date="2020-04" db="EMBL/GenBank/DDBJ databases">
        <authorList>
            <person name="Alioto T."/>
            <person name="Alioto T."/>
            <person name="Gomez Garrido J."/>
        </authorList>
    </citation>
    <scope>NUCLEOTIDE SEQUENCE [LARGE SCALE GENOMIC DNA]</scope>
</reference>
<comment type="caution">
    <text evidence="5">The sequence shown here is derived from an EMBL/GenBank/DDBJ whole genome shotgun (WGS) entry which is preliminary data.</text>
</comment>
<evidence type="ECO:0000313" key="5">
    <source>
        <dbReference type="EMBL" id="CAB3372352.1"/>
    </source>
</evidence>
<accession>A0A8S1CW60</accession>
<proteinExistence type="predicted"/>
<feature type="region of interest" description="Disordered" evidence="3">
    <location>
        <begin position="858"/>
        <end position="885"/>
    </location>
</feature>